<gene>
    <name evidence="7" type="ORF">GCM10022381_01490</name>
</gene>
<keyword evidence="8" id="KW-1185">Reference proteome</keyword>
<dbReference type="InterPro" id="IPR025110">
    <property type="entry name" value="AMP-bd_C"/>
</dbReference>
<dbReference type="SUPFAM" id="SSF56801">
    <property type="entry name" value="Acetyl-CoA synthetase-like"/>
    <property type="match status" value="1"/>
</dbReference>
<comment type="similarity">
    <text evidence="1">Belongs to the ATP-dependent AMP-binding enzyme family.</text>
</comment>
<dbReference type="EMBL" id="BAABCN010000002">
    <property type="protein sequence ID" value="GAA3860793.1"/>
    <property type="molecule type" value="Genomic_DNA"/>
</dbReference>
<evidence type="ECO:0000313" key="7">
    <source>
        <dbReference type="EMBL" id="GAA3860793.1"/>
    </source>
</evidence>
<comment type="caution">
    <text evidence="7">The sequence shown here is derived from an EMBL/GenBank/DDBJ whole genome shotgun (WGS) entry which is preliminary data.</text>
</comment>
<dbReference type="Proteomes" id="UP001501803">
    <property type="component" value="Unassembled WGS sequence"/>
</dbReference>
<evidence type="ECO:0000313" key="8">
    <source>
        <dbReference type="Proteomes" id="UP001501803"/>
    </source>
</evidence>
<evidence type="ECO:0000259" key="6">
    <source>
        <dbReference type="Pfam" id="PF13193"/>
    </source>
</evidence>
<evidence type="ECO:0000259" key="5">
    <source>
        <dbReference type="Pfam" id="PF00501"/>
    </source>
</evidence>
<evidence type="ECO:0000256" key="1">
    <source>
        <dbReference type="ARBA" id="ARBA00006432"/>
    </source>
</evidence>
<dbReference type="Pfam" id="PF00501">
    <property type="entry name" value="AMP-binding"/>
    <property type="match status" value="1"/>
</dbReference>
<keyword evidence="4" id="KW-0067">ATP-binding</keyword>
<dbReference type="Gene3D" id="3.30.300.30">
    <property type="match status" value="1"/>
</dbReference>
<reference evidence="8" key="1">
    <citation type="journal article" date="2019" name="Int. J. Syst. Evol. Microbiol.">
        <title>The Global Catalogue of Microorganisms (GCM) 10K type strain sequencing project: providing services to taxonomists for standard genome sequencing and annotation.</title>
        <authorList>
            <consortium name="The Broad Institute Genomics Platform"/>
            <consortium name="The Broad Institute Genome Sequencing Center for Infectious Disease"/>
            <person name="Wu L."/>
            <person name="Ma J."/>
        </authorList>
    </citation>
    <scope>NUCLEOTIDE SEQUENCE [LARGE SCALE GENOMIC DNA]</scope>
    <source>
        <strain evidence="8">JCM 17021</strain>
    </source>
</reference>
<evidence type="ECO:0000256" key="3">
    <source>
        <dbReference type="ARBA" id="ARBA00022741"/>
    </source>
</evidence>
<proteinExistence type="inferred from homology"/>
<evidence type="ECO:0000256" key="2">
    <source>
        <dbReference type="ARBA" id="ARBA00022598"/>
    </source>
</evidence>
<feature type="domain" description="AMP-binding enzyme C-terminal" evidence="6">
    <location>
        <begin position="437"/>
        <end position="515"/>
    </location>
</feature>
<sequence length="535" mass="57540">MTEYGAPDASMAWLLCDRHAPETVAYTIVDGDTAFAVTYAQLRQDSNRVAHGLLGLGIGPGDRVASLLRKGPELITLMIGIWRIGAVYAPLFTAFGAPAADYRLRTAGARLVVVDPEQRAKLDGGDAQQPAPWQVMVVGGDGRAGDIRYDALIEAADAADIPPFVQGGDGAIVHIFTSGTTGLPKGVIHPLRYAAGWESYLQFGLGVTAEDVYWCGADPGWAYGLYAAIVAPLAAGTGTILQVGAFNAVATWRTIEQLGVTNYTAAPTVFRALRAATPSDRSSLHLRRLSSAGEPLTPEVNDWAERELGLTVHDHFGQTEVGMIFANHHHSDFARPVRAGSMGQPLPGWSAKVLDESSPRELAQGEVGRIAIDVVESPMMTFQSYQERAKTKTRFTGNGRYYLLGDLGSVGTEGEFRFSSRDDDVILMAGYRIGPFEVESVISQHPQVAECAVIGAPDEARGEVLEAYVVLRGDAAGSAELTGQIQQLVRTQFAAHAYPRAVHVVDQLPKTPSGKIQRFLLREQRRAEKEAEGTS</sequence>
<dbReference type="PANTHER" id="PTHR43605:SF10">
    <property type="entry name" value="ACYL-COA SYNTHETASE MEDIUM CHAIN FAMILY MEMBER 3"/>
    <property type="match status" value="1"/>
</dbReference>
<dbReference type="InterPro" id="IPR000873">
    <property type="entry name" value="AMP-dep_synth/lig_dom"/>
</dbReference>
<dbReference type="Pfam" id="PF13193">
    <property type="entry name" value="AMP-binding_C"/>
    <property type="match status" value="1"/>
</dbReference>
<keyword evidence="2" id="KW-0436">Ligase</keyword>
<dbReference type="InterPro" id="IPR051087">
    <property type="entry name" value="Mitochondrial_ACSM"/>
</dbReference>
<dbReference type="InterPro" id="IPR045851">
    <property type="entry name" value="AMP-bd_C_sf"/>
</dbReference>
<dbReference type="PANTHER" id="PTHR43605">
    <property type="entry name" value="ACYL-COENZYME A SYNTHETASE"/>
    <property type="match status" value="1"/>
</dbReference>
<dbReference type="InterPro" id="IPR042099">
    <property type="entry name" value="ANL_N_sf"/>
</dbReference>
<accession>A0ABP7JZW5</accession>
<dbReference type="Gene3D" id="3.40.50.12780">
    <property type="entry name" value="N-terminal domain of ligase-like"/>
    <property type="match status" value="1"/>
</dbReference>
<evidence type="ECO:0000256" key="4">
    <source>
        <dbReference type="ARBA" id="ARBA00022840"/>
    </source>
</evidence>
<name>A0ABP7JZW5_9MICO</name>
<keyword evidence="3" id="KW-0547">Nucleotide-binding</keyword>
<protein>
    <submittedName>
        <fullName evidence="7">Acyl-CoA synthetase</fullName>
    </submittedName>
</protein>
<organism evidence="7 8">
    <name type="scientific">Leifsonia kafniensis</name>
    <dbReference type="NCBI Taxonomy" id="475957"/>
    <lineage>
        <taxon>Bacteria</taxon>
        <taxon>Bacillati</taxon>
        <taxon>Actinomycetota</taxon>
        <taxon>Actinomycetes</taxon>
        <taxon>Micrococcales</taxon>
        <taxon>Microbacteriaceae</taxon>
        <taxon>Leifsonia</taxon>
    </lineage>
</organism>
<feature type="domain" description="AMP-dependent synthetase/ligase" evidence="5">
    <location>
        <begin position="21"/>
        <end position="372"/>
    </location>
</feature>